<evidence type="ECO:0000313" key="2">
    <source>
        <dbReference type="EMBL" id="PZN01364.1"/>
    </source>
</evidence>
<reference evidence="1" key="1">
    <citation type="submission" date="2018-05" db="EMBL/GenBank/DDBJ databases">
        <authorList>
            <person name="Moura L."/>
            <person name="Setubal J.C."/>
        </authorList>
    </citation>
    <scope>NUCLEOTIDE SEQUENCE</scope>
    <source>
        <strain evidence="1">ZC4RG45</strain>
    </source>
</reference>
<reference evidence="2" key="2">
    <citation type="submission" date="2018-05" db="EMBL/GenBank/DDBJ databases">
        <authorList>
            <person name="Lanie J.A."/>
            <person name="Ng W.-L."/>
            <person name="Kazmierczak K.M."/>
            <person name="Andrzejewski T.M."/>
            <person name="Davidsen T.M."/>
            <person name="Wayne K.J."/>
            <person name="Tettelin H."/>
            <person name="Glass J.I."/>
            <person name="Rusch D."/>
            <person name="Podicherti R."/>
            <person name="Tsui H.-C.T."/>
            <person name="Winkler M.E."/>
        </authorList>
    </citation>
    <scope>NUCLEOTIDE SEQUENCE</scope>
    <source>
        <strain evidence="2">ZC4RG45</strain>
    </source>
</reference>
<gene>
    <name evidence="1" type="ORF">DIU77_001135</name>
    <name evidence="2" type="ORF">DIU77_00940</name>
</gene>
<accession>A0A2W4LUI9</accession>
<dbReference type="EMBL" id="QGUI01000019">
    <property type="protein sequence ID" value="PZN01364.1"/>
    <property type="molecule type" value="Genomic_DNA"/>
</dbReference>
<dbReference type="EMBL" id="QGUI02000005">
    <property type="protein sequence ID" value="MFO7190838.1"/>
    <property type="molecule type" value="Genomic_DNA"/>
</dbReference>
<reference evidence="1" key="4">
    <citation type="submission" date="2023-08" db="EMBL/GenBank/DDBJ databases">
        <authorList>
            <person name="Guima S.E.S."/>
            <person name="Martins L.F."/>
            <person name="Silva A.M."/>
            <person name="Setubal J.C."/>
        </authorList>
    </citation>
    <scope>NUCLEOTIDE SEQUENCE</scope>
    <source>
        <strain evidence="1">ZC4RG45</strain>
    </source>
</reference>
<evidence type="ECO:0000313" key="1">
    <source>
        <dbReference type="EMBL" id="MFO7190838.1"/>
    </source>
</evidence>
<dbReference type="Proteomes" id="UP000249324">
    <property type="component" value="Unassembled WGS sequence"/>
</dbReference>
<name>A0A2W4LUI9_9PSEU</name>
<organism evidence="2">
    <name type="scientific">Thermocrispum agreste</name>
    <dbReference type="NCBI Taxonomy" id="37925"/>
    <lineage>
        <taxon>Bacteria</taxon>
        <taxon>Bacillati</taxon>
        <taxon>Actinomycetota</taxon>
        <taxon>Actinomycetes</taxon>
        <taxon>Pseudonocardiales</taxon>
        <taxon>Pseudonocardiaceae</taxon>
        <taxon>Thermocrispum</taxon>
    </lineage>
</organism>
<sequence>MIEQNRELLTQVASVNPGMVSTLLALDGQLRTGPLPPPQVLHHYGQLICRLGAAIIAHAERQNAAAIEPGDLPDRA</sequence>
<comment type="caution">
    <text evidence="2">The sequence shown here is derived from an EMBL/GenBank/DDBJ whole genome shotgun (WGS) entry which is preliminary data.</text>
</comment>
<protein>
    <submittedName>
        <fullName evidence="2">Uncharacterized protein</fullName>
    </submittedName>
</protein>
<dbReference type="STRING" id="1111738.GCA_000427905_01413"/>
<dbReference type="AlphaFoldDB" id="A0A2W4LUI9"/>
<proteinExistence type="predicted"/>
<reference evidence="1 3" key="3">
    <citation type="journal article" date="2021" name="BMC Genomics">
        <title>Genome-resolved metagenome and metatranscriptome analyses of thermophilic composting reveal key bacterial players and their metabolic interactions.</title>
        <authorList>
            <person name="Braga L.P.P."/>
            <person name="Pereira R.V."/>
            <person name="Martins L.F."/>
            <person name="Moura L.M.S."/>
            <person name="Sanchez F.B."/>
            <person name="Patane J.S.L."/>
            <person name="da Silva A.M."/>
            <person name="Setubal J.C."/>
        </authorList>
    </citation>
    <scope>NUCLEOTIDE SEQUENCE [LARGE SCALE GENOMIC DNA]</scope>
    <source>
        <strain evidence="1">ZC4RG45</strain>
    </source>
</reference>
<evidence type="ECO:0000313" key="3">
    <source>
        <dbReference type="Proteomes" id="UP000249324"/>
    </source>
</evidence>